<organism evidence="1">
    <name type="scientific">Arundo donax</name>
    <name type="common">Giant reed</name>
    <name type="synonym">Donax arundinaceus</name>
    <dbReference type="NCBI Taxonomy" id="35708"/>
    <lineage>
        <taxon>Eukaryota</taxon>
        <taxon>Viridiplantae</taxon>
        <taxon>Streptophyta</taxon>
        <taxon>Embryophyta</taxon>
        <taxon>Tracheophyta</taxon>
        <taxon>Spermatophyta</taxon>
        <taxon>Magnoliopsida</taxon>
        <taxon>Liliopsida</taxon>
        <taxon>Poales</taxon>
        <taxon>Poaceae</taxon>
        <taxon>PACMAD clade</taxon>
        <taxon>Arundinoideae</taxon>
        <taxon>Arundineae</taxon>
        <taxon>Arundo</taxon>
    </lineage>
</organism>
<reference evidence="1" key="1">
    <citation type="submission" date="2014-09" db="EMBL/GenBank/DDBJ databases">
        <authorList>
            <person name="Magalhaes I.L.F."/>
            <person name="Oliveira U."/>
            <person name="Santos F.R."/>
            <person name="Vidigal T.H.D.A."/>
            <person name="Brescovit A.D."/>
            <person name="Santos A.J."/>
        </authorList>
    </citation>
    <scope>NUCLEOTIDE SEQUENCE</scope>
    <source>
        <tissue evidence="1">Shoot tissue taken approximately 20 cm above the soil surface</tissue>
    </source>
</reference>
<accession>A0A0A8YAB4</accession>
<reference evidence="1" key="2">
    <citation type="journal article" date="2015" name="Data Brief">
        <title>Shoot transcriptome of the giant reed, Arundo donax.</title>
        <authorList>
            <person name="Barrero R.A."/>
            <person name="Guerrero F.D."/>
            <person name="Moolhuijzen P."/>
            <person name="Goolsby J.A."/>
            <person name="Tidwell J."/>
            <person name="Bellgard S.E."/>
            <person name="Bellgard M.I."/>
        </authorList>
    </citation>
    <scope>NUCLEOTIDE SEQUENCE</scope>
    <source>
        <tissue evidence="1">Shoot tissue taken approximately 20 cm above the soil surface</tissue>
    </source>
</reference>
<sequence length="27" mass="3027">MQNNVNISSKPIKLHNQATIVLSYSII</sequence>
<evidence type="ECO:0000313" key="1">
    <source>
        <dbReference type="EMBL" id="JAD20307.1"/>
    </source>
</evidence>
<name>A0A0A8YAB4_ARUDO</name>
<dbReference type="AlphaFoldDB" id="A0A0A8YAB4"/>
<protein>
    <submittedName>
        <fullName evidence="1">Uncharacterized protein</fullName>
    </submittedName>
</protein>
<dbReference type="EMBL" id="GBRH01277588">
    <property type="protein sequence ID" value="JAD20307.1"/>
    <property type="molecule type" value="Transcribed_RNA"/>
</dbReference>
<proteinExistence type="predicted"/>